<proteinExistence type="predicted"/>
<keyword evidence="3" id="KW-1185">Reference proteome</keyword>
<feature type="compositionally biased region" description="Low complexity" evidence="1">
    <location>
        <begin position="505"/>
        <end position="516"/>
    </location>
</feature>
<feature type="region of interest" description="Disordered" evidence="1">
    <location>
        <begin position="677"/>
        <end position="711"/>
    </location>
</feature>
<feature type="compositionally biased region" description="Basic and acidic residues" evidence="1">
    <location>
        <begin position="73"/>
        <end position="82"/>
    </location>
</feature>
<accession>A0A836H873</accession>
<evidence type="ECO:0000313" key="2">
    <source>
        <dbReference type="EMBL" id="KAG5479370.1"/>
    </source>
</evidence>
<dbReference type="RefSeq" id="XP_067178925.1">
    <property type="nucleotide sequence ID" value="XM_067322128.1"/>
</dbReference>
<sequence length="925" mass="98089">MAEISQVQVVCAHYTAIVEEYVLFRKVRQLVAQALPFGKIIVGSHVSSARKSAVDAKGVPHRPSPAARGAHQHIKEEHEEDHQDASTRLAALALPASLLRAWLWRAEAAADGSITDADSVATQLQSSGEVWLSVQTALEYASLTYGPIHVISWLQWEEVSALYKAEQPRHKWYAESAAATAGALPLRRTPPRILVQVVLLWLYEGKMYRLTPAELLKVDLQAREVLTAQLPPPHAALTVPSAMPCSRSLFTCYLALECPPGTLWPHHIPVPMAEPLLTRQELIELVRATANIRRHHPLRVAYRVWPQATLPTAAAPATAAPGSGSRAGISSAATRVVMAAPTTRAPPLRALESDAAMAELIRDVLAYGCTSVQIVAVRSGRVRIANVNGERAEAGGSAVPRASQRPHGAEHSAHKAEGRRCVLVAGGITQQNSAAQHGGDATVLRAAAVSSPSPMAAAVQRNNSDAGESVLADREGAEVASKDSEAAIRTVHREGSSDNLACSTPAEAGGMAEPGGAASGRDERESTDGAALSPLLRSPQWHKRRHTSPIDDGDSKASAADSPELFLPDALPPSRSEESTGSNISTSEAALRVAHHRSLSGADQFGETWRSPKRRAESVSGEGASGGGGSRQQLSRVKGRLQSATVPVEAEREEAIKALVREEPPASYLDKLIAEDSSHSRRAPHTPPTHAPAPPPLTMSENAGGVAAGTSEETVADSLPVAFPSSCAKSSLIDPFTHPQLAATPDSAAAVFVRYEVDPTVVRVSGPVLQGVLQHLQEVIFQRCCAHLCQDLDAPRPRFHVAHHYRRAGSTPPKAATNSIGSSSVAAAASHGATPVGGDSNGDLNLRDSGLPTASASAASAATLTAPPSEYILPLYQYTFTRVEEDALERCIAEIMAVYQGLEQLPAKEAEEWMRTAPSPVSHPY</sequence>
<feature type="region of interest" description="Disordered" evidence="1">
    <location>
        <begin position="54"/>
        <end position="82"/>
    </location>
</feature>
<name>A0A836H873_9TRYP</name>
<organism evidence="2 3">
    <name type="scientific">Leishmania martiniquensis</name>
    <dbReference type="NCBI Taxonomy" id="1580590"/>
    <lineage>
        <taxon>Eukaryota</taxon>
        <taxon>Discoba</taxon>
        <taxon>Euglenozoa</taxon>
        <taxon>Kinetoplastea</taxon>
        <taxon>Metakinetoplastina</taxon>
        <taxon>Trypanosomatida</taxon>
        <taxon>Trypanosomatidae</taxon>
        <taxon>Leishmaniinae</taxon>
        <taxon>Leishmania</taxon>
    </lineage>
</organism>
<dbReference type="GeneID" id="92514640"/>
<dbReference type="EMBL" id="JAFEUZ010000021">
    <property type="protein sequence ID" value="KAG5479370.1"/>
    <property type="molecule type" value="Genomic_DNA"/>
</dbReference>
<evidence type="ECO:0000313" key="3">
    <source>
        <dbReference type="Proteomes" id="UP000673552"/>
    </source>
</evidence>
<dbReference type="KEGG" id="lmat:92514640"/>
<feature type="region of interest" description="Disordered" evidence="1">
    <location>
        <begin position="392"/>
        <end position="416"/>
    </location>
</feature>
<feature type="region of interest" description="Disordered" evidence="1">
    <location>
        <begin position="830"/>
        <end position="849"/>
    </location>
</feature>
<protein>
    <submittedName>
        <fullName evidence="2">Uncharacterized protein</fullName>
    </submittedName>
</protein>
<feature type="compositionally biased region" description="Basic and acidic residues" evidence="1">
    <location>
        <begin position="407"/>
        <end position="416"/>
    </location>
</feature>
<comment type="caution">
    <text evidence="2">The sequence shown here is derived from an EMBL/GenBank/DDBJ whole genome shotgun (WGS) entry which is preliminary data.</text>
</comment>
<dbReference type="OrthoDB" id="264021at2759"/>
<reference evidence="2 3" key="1">
    <citation type="submission" date="2021-03" db="EMBL/GenBank/DDBJ databases">
        <title>Leishmania (Mundinia) martiniquensis Genome sequencing and assembly.</title>
        <authorList>
            <person name="Almutairi H."/>
            <person name="Gatherer D."/>
        </authorList>
    </citation>
    <scope>NUCLEOTIDE SEQUENCE [LARGE SCALE GENOMIC DNA]</scope>
    <source>
        <strain evidence="2">LSCM1</strain>
    </source>
</reference>
<feature type="region of interest" description="Disordered" evidence="1">
    <location>
        <begin position="491"/>
        <end position="646"/>
    </location>
</feature>
<feature type="compositionally biased region" description="Pro residues" evidence="1">
    <location>
        <begin position="685"/>
        <end position="697"/>
    </location>
</feature>
<dbReference type="AlphaFoldDB" id="A0A836H873"/>
<gene>
    <name evidence="2" type="ORF">LSCM1_04630</name>
</gene>
<evidence type="ECO:0000256" key="1">
    <source>
        <dbReference type="SAM" id="MobiDB-lite"/>
    </source>
</evidence>
<dbReference type="Proteomes" id="UP000673552">
    <property type="component" value="Chromosome 21"/>
</dbReference>
<feature type="compositionally biased region" description="Polar residues" evidence="1">
    <location>
        <begin position="579"/>
        <end position="588"/>
    </location>
</feature>